<dbReference type="InterPro" id="IPR049326">
    <property type="entry name" value="Rhodopsin_dom_fungi"/>
</dbReference>
<feature type="transmembrane region" description="Helical" evidence="7">
    <location>
        <begin position="213"/>
        <end position="231"/>
    </location>
</feature>
<feature type="transmembrane region" description="Helical" evidence="7">
    <location>
        <begin position="133"/>
        <end position="155"/>
    </location>
</feature>
<dbReference type="RefSeq" id="XP_037156467.1">
    <property type="nucleotide sequence ID" value="XM_037299131.1"/>
</dbReference>
<name>A0A8H6CS10_9LECA</name>
<comment type="similarity">
    <text evidence="5">Belongs to the SAT4 family.</text>
</comment>
<feature type="transmembrane region" description="Helical" evidence="7">
    <location>
        <begin position="24"/>
        <end position="44"/>
    </location>
</feature>
<dbReference type="Proteomes" id="UP000593566">
    <property type="component" value="Unassembled WGS sequence"/>
</dbReference>
<dbReference type="InterPro" id="IPR052337">
    <property type="entry name" value="SAT4-like"/>
</dbReference>
<feature type="transmembrane region" description="Helical" evidence="7">
    <location>
        <begin position="104"/>
        <end position="121"/>
    </location>
</feature>
<evidence type="ECO:0000256" key="3">
    <source>
        <dbReference type="ARBA" id="ARBA00022989"/>
    </source>
</evidence>
<dbReference type="PANTHER" id="PTHR33048">
    <property type="entry name" value="PTH11-LIKE INTEGRAL MEMBRANE PROTEIN (AFU_ORTHOLOGUE AFUA_5G11245)"/>
    <property type="match status" value="1"/>
</dbReference>
<sequence length="351" mass="38900">MATPDAAEIQYQRSHIQDDRSKNIVISHIICIIIAIIAVALRLASRRLCKAAILADDFVCFAALIFAIGEVTGGWMCVHYGGGKHAILLKNPETFAKWVITTEIFYNAAITTIKLSILLLYRRLFPLPQLKIILWSVGCFVISCWLTITLLTIFQCHPIRAAWDLSVKGQCLRLNVAYIVLGTCNTITDMVALCLPMPLIWRLHTDKSRKMQLIGVFSLGALTCAVSLYRIPKMAQLSLSDAPWSDVDAAVWGVVEVNLAILSACLPTFPALFNWRSVHRRNTPPGGADPKSWGSASYPALIPDERRAGFRSGSGYAHKDALKMEDWSEETKGAERATVCIERRGPSDEEV</sequence>
<evidence type="ECO:0000256" key="4">
    <source>
        <dbReference type="ARBA" id="ARBA00023136"/>
    </source>
</evidence>
<keyword evidence="3 7" id="KW-1133">Transmembrane helix</keyword>
<evidence type="ECO:0000256" key="6">
    <source>
        <dbReference type="SAM" id="MobiDB-lite"/>
    </source>
</evidence>
<evidence type="ECO:0000256" key="2">
    <source>
        <dbReference type="ARBA" id="ARBA00022692"/>
    </source>
</evidence>
<accession>A0A8H6CS10</accession>
<dbReference type="GeneID" id="59336661"/>
<feature type="transmembrane region" description="Helical" evidence="7">
    <location>
        <begin position="175"/>
        <end position="201"/>
    </location>
</feature>
<dbReference type="AlphaFoldDB" id="A0A8H6CS10"/>
<gene>
    <name evidence="9" type="ORF">HO133_008264</name>
</gene>
<keyword evidence="4 7" id="KW-0472">Membrane</keyword>
<dbReference type="PANTHER" id="PTHR33048:SF47">
    <property type="entry name" value="INTEGRAL MEMBRANE PROTEIN-RELATED"/>
    <property type="match status" value="1"/>
</dbReference>
<keyword evidence="2 7" id="KW-0812">Transmembrane</keyword>
<evidence type="ECO:0000313" key="10">
    <source>
        <dbReference type="Proteomes" id="UP000593566"/>
    </source>
</evidence>
<proteinExistence type="inferred from homology"/>
<dbReference type="EMBL" id="JACCJB010000004">
    <property type="protein sequence ID" value="KAF6228533.1"/>
    <property type="molecule type" value="Genomic_DNA"/>
</dbReference>
<evidence type="ECO:0000313" key="9">
    <source>
        <dbReference type="EMBL" id="KAF6228533.1"/>
    </source>
</evidence>
<feature type="transmembrane region" description="Helical" evidence="7">
    <location>
        <begin position="251"/>
        <end position="273"/>
    </location>
</feature>
<keyword evidence="10" id="KW-1185">Reference proteome</keyword>
<comment type="caution">
    <text evidence="9">The sequence shown here is derived from an EMBL/GenBank/DDBJ whole genome shotgun (WGS) entry which is preliminary data.</text>
</comment>
<protein>
    <recommendedName>
        <fullName evidence="8">Rhodopsin domain-containing protein</fullName>
    </recommendedName>
</protein>
<feature type="domain" description="Rhodopsin" evidence="8">
    <location>
        <begin position="41"/>
        <end position="273"/>
    </location>
</feature>
<feature type="region of interest" description="Disordered" evidence="6">
    <location>
        <begin position="327"/>
        <end position="351"/>
    </location>
</feature>
<evidence type="ECO:0000256" key="5">
    <source>
        <dbReference type="ARBA" id="ARBA00038359"/>
    </source>
</evidence>
<evidence type="ECO:0000256" key="1">
    <source>
        <dbReference type="ARBA" id="ARBA00004141"/>
    </source>
</evidence>
<reference evidence="9 10" key="1">
    <citation type="journal article" date="2020" name="Genomics">
        <title>Complete, high-quality genomes from long-read metagenomic sequencing of two wolf lichen thalli reveals enigmatic genome architecture.</title>
        <authorList>
            <person name="McKenzie S.K."/>
            <person name="Walston R.F."/>
            <person name="Allen J.L."/>
        </authorList>
    </citation>
    <scope>NUCLEOTIDE SEQUENCE [LARGE SCALE GENOMIC DNA]</scope>
    <source>
        <strain evidence="9">WasteWater1</strain>
    </source>
</reference>
<organism evidence="9 10">
    <name type="scientific">Letharia lupina</name>
    <dbReference type="NCBI Taxonomy" id="560253"/>
    <lineage>
        <taxon>Eukaryota</taxon>
        <taxon>Fungi</taxon>
        <taxon>Dikarya</taxon>
        <taxon>Ascomycota</taxon>
        <taxon>Pezizomycotina</taxon>
        <taxon>Lecanoromycetes</taxon>
        <taxon>OSLEUM clade</taxon>
        <taxon>Lecanoromycetidae</taxon>
        <taxon>Lecanorales</taxon>
        <taxon>Lecanorineae</taxon>
        <taxon>Parmeliaceae</taxon>
        <taxon>Letharia</taxon>
    </lineage>
</organism>
<dbReference type="Pfam" id="PF20684">
    <property type="entry name" value="Fung_rhodopsin"/>
    <property type="match status" value="1"/>
</dbReference>
<evidence type="ECO:0000256" key="7">
    <source>
        <dbReference type="SAM" id="Phobius"/>
    </source>
</evidence>
<dbReference type="GO" id="GO:0016020">
    <property type="term" value="C:membrane"/>
    <property type="evidence" value="ECO:0007669"/>
    <property type="project" value="UniProtKB-SubCell"/>
</dbReference>
<comment type="subcellular location">
    <subcellularLocation>
        <location evidence="1">Membrane</location>
        <topology evidence="1">Multi-pass membrane protein</topology>
    </subcellularLocation>
</comment>
<evidence type="ECO:0000259" key="8">
    <source>
        <dbReference type="Pfam" id="PF20684"/>
    </source>
</evidence>